<accession>A0A3L9ZRG4</accession>
<dbReference type="OrthoDB" id="1356525at2"/>
<dbReference type="EMBL" id="REFH01000011">
    <property type="protein sequence ID" value="RMA72988.1"/>
    <property type="molecule type" value="Genomic_DNA"/>
</dbReference>
<protein>
    <submittedName>
        <fullName evidence="1">Uncharacterized protein</fullName>
    </submittedName>
</protein>
<proteinExistence type="predicted"/>
<evidence type="ECO:0000313" key="2">
    <source>
        <dbReference type="Proteomes" id="UP000280368"/>
    </source>
</evidence>
<gene>
    <name evidence="1" type="ORF">BC961_2584</name>
</gene>
<name>A0A3L9ZRG4_9FLAO</name>
<sequence>MQKIKINTFGEGIEVRHIILDDDRYQQWSEIAAHKNQKISDLLLDSFFFHQLKDPNVRSITDLNSKLISGILDRHKSQIEIWLNRHKVLKLKPNELFNEMLLFPLFQIEKENIIKDKSLEKGLYVIQKTIGLLNSVQLKVDSRNLNLDDFTFSLSEFQNEQFLSHIMYQKKHFDFVKSDSVITYQTSLEIT</sequence>
<dbReference type="RefSeq" id="WP_121926173.1">
    <property type="nucleotide sequence ID" value="NZ_CBCSGA010000010.1"/>
</dbReference>
<comment type="caution">
    <text evidence="1">The sequence shown here is derived from an EMBL/GenBank/DDBJ whole genome shotgun (WGS) entry which is preliminary data.</text>
</comment>
<evidence type="ECO:0000313" key="1">
    <source>
        <dbReference type="EMBL" id="RMA72988.1"/>
    </source>
</evidence>
<reference evidence="1 2" key="1">
    <citation type="submission" date="2018-10" db="EMBL/GenBank/DDBJ databases">
        <title>Genomic Encyclopedia of Archaeal and Bacterial Type Strains, Phase II (KMG-II): from individual species to whole genera.</title>
        <authorList>
            <person name="Goeker M."/>
        </authorList>
    </citation>
    <scope>NUCLEOTIDE SEQUENCE [LARGE SCALE GENOMIC DNA]</scope>
    <source>
        <strain evidence="1 2">DSM 19727</strain>
    </source>
</reference>
<organism evidence="1 2">
    <name type="scientific">Flavobacterium weaverense</name>
    <dbReference type="NCBI Taxonomy" id="271156"/>
    <lineage>
        <taxon>Bacteria</taxon>
        <taxon>Pseudomonadati</taxon>
        <taxon>Bacteroidota</taxon>
        <taxon>Flavobacteriia</taxon>
        <taxon>Flavobacteriales</taxon>
        <taxon>Flavobacteriaceae</taxon>
        <taxon>Flavobacterium</taxon>
    </lineage>
</organism>
<keyword evidence="2" id="KW-1185">Reference proteome</keyword>
<dbReference type="AlphaFoldDB" id="A0A3L9ZRG4"/>
<dbReference type="Proteomes" id="UP000280368">
    <property type="component" value="Unassembled WGS sequence"/>
</dbReference>